<keyword evidence="2" id="KW-0378">Hydrolase</keyword>
<dbReference type="Gene3D" id="2.60.40.1120">
    <property type="entry name" value="Carboxypeptidase-like, regulatory domain"/>
    <property type="match status" value="1"/>
</dbReference>
<keyword evidence="2" id="KW-0645">Protease</keyword>
<feature type="signal peptide" evidence="1">
    <location>
        <begin position="1"/>
        <end position="20"/>
    </location>
</feature>
<dbReference type="AlphaFoldDB" id="A0A318SN88"/>
<keyword evidence="3" id="KW-1185">Reference proteome</keyword>
<dbReference type="GO" id="GO:0004180">
    <property type="term" value="F:carboxypeptidase activity"/>
    <property type="evidence" value="ECO:0007669"/>
    <property type="project" value="UniProtKB-KW"/>
</dbReference>
<organism evidence="2 3">
    <name type="scientific">Deinococcus yavapaiensis KR-236</name>
    <dbReference type="NCBI Taxonomy" id="694435"/>
    <lineage>
        <taxon>Bacteria</taxon>
        <taxon>Thermotogati</taxon>
        <taxon>Deinococcota</taxon>
        <taxon>Deinococci</taxon>
        <taxon>Deinococcales</taxon>
        <taxon>Deinococcaceae</taxon>
        <taxon>Deinococcus</taxon>
    </lineage>
</organism>
<evidence type="ECO:0000313" key="2">
    <source>
        <dbReference type="EMBL" id="PYE54119.1"/>
    </source>
</evidence>
<name>A0A318SN88_9DEIO</name>
<protein>
    <submittedName>
        <fullName evidence="2">Carboxypeptidase family protein</fullName>
    </submittedName>
</protein>
<reference evidence="2 3" key="1">
    <citation type="submission" date="2018-06" db="EMBL/GenBank/DDBJ databases">
        <title>Genomic Encyclopedia of Type Strains, Phase IV (KMG-IV): sequencing the most valuable type-strain genomes for metagenomic binning, comparative biology and taxonomic classification.</title>
        <authorList>
            <person name="Goeker M."/>
        </authorList>
    </citation>
    <scope>NUCLEOTIDE SEQUENCE [LARGE SCALE GENOMIC DNA]</scope>
    <source>
        <strain evidence="2 3">DSM 18048</strain>
    </source>
</reference>
<evidence type="ECO:0000313" key="3">
    <source>
        <dbReference type="Proteomes" id="UP000248326"/>
    </source>
</evidence>
<comment type="caution">
    <text evidence="2">The sequence shown here is derived from an EMBL/GenBank/DDBJ whole genome shotgun (WGS) entry which is preliminary data.</text>
</comment>
<sequence length="527" mass="53290">MRLSTALPSLLVLTSALLTACQGAGSAPPPAESGDFSLLLTSSNVTVASGSSTSVNVTVAPSGGFTKSVAFSTAAKPAALATTFAPLNSSTTTTLTLDASSLDAGTYDFFVKGTATVNGASVEHTAPLKLVVTPKPGITVTGRVLNAFGVPLSGASVGLQPNPASTTTDANGNFTFANVKGTYSLVVQPSGSAISHEFVGLTRPDPKLMLFGVEGGAPLQAQATVSGTLSGATFPIPAGQIAGVTFANAANGRGSATLIAGSGANYNLTATWTGSSATTGTLYALYGKLNPAVSTLFDSYSGFATRDVNLANGVSSSGQNITFQPLGAAQNSSLSALITLPSGASLTSKRLFLSLSPKSFFLLGVDTSANTTNTYRTPVVPGKTLGLVVDAKQGARTVSVQRVGLQPNEVVNLALPSAAALSSPTNGRTDVGTNPNFSWTSVPPSSVSIFLLSGKRVAYTTASGYQPLDSAFLGKNTSYTWTVATVGPFSSMDDFTSGAWPNGYPQAGDATPYVVTTSETFSFKTAP</sequence>
<keyword evidence="1" id="KW-0732">Signal</keyword>
<proteinExistence type="predicted"/>
<dbReference type="OrthoDB" id="28995at2"/>
<dbReference type="Pfam" id="PF13620">
    <property type="entry name" value="CarboxypepD_reg"/>
    <property type="match status" value="1"/>
</dbReference>
<keyword evidence="2" id="KW-0121">Carboxypeptidase</keyword>
<dbReference type="EMBL" id="QJSX01000006">
    <property type="protein sequence ID" value="PYE54119.1"/>
    <property type="molecule type" value="Genomic_DNA"/>
</dbReference>
<evidence type="ECO:0000256" key="1">
    <source>
        <dbReference type="SAM" id="SignalP"/>
    </source>
</evidence>
<dbReference type="PROSITE" id="PS51257">
    <property type="entry name" value="PROKAR_LIPOPROTEIN"/>
    <property type="match status" value="1"/>
</dbReference>
<dbReference type="Proteomes" id="UP000248326">
    <property type="component" value="Unassembled WGS sequence"/>
</dbReference>
<gene>
    <name evidence="2" type="ORF">DES52_10684</name>
</gene>
<dbReference type="SUPFAM" id="SSF49464">
    <property type="entry name" value="Carboxypeptidase regulatory domain-like"/>
    <property type="match status" value="1"/>
</dbReference>
<dbReference type="RefSeq" id="WP_110886512.1">
    <property type="nucleotide sequence ID" value="NZ_QJSX01000006.1"/>
</dbReference>
<accession>A0A318SN88</accession>
<dbReference type="InterPro" id="IPR008969">
    <property type="entry name" value="CarboxyPept-like_regulatory"/>
</dbReference>
<feature type="chain" id="PRO_5016272634" evidence="1">
    <location>
        <begin position="21"/>
        <end position="527"/>
    </location>
</feature>